<proteinExistence type="predicted"/>
<dbReference type="InterPro" id="IPR005835">
    <property type="entry name" value="NTP_transferase_dom"/>
</dbReference>
<dbReference type="Gene3D" id="2.160.10.10">
    <property type="entry name" value="Hexapeptide repeat proteins"/>
    <property type="match status" value="1"/>
</dbReference>
<keyword evidence="3" id="KW-1185">Reference proteome</keyword>
<dbReference type="RefSeq" id="WP_284153906.1">
    <property type="nucleotide sequence ID" value="NZ_AP025516.1"/>
</dbReference>
<dbReference type="PANTHER" id="PTHR22572">
    <property type="entry name" value="SUGAR-1-PHOSPHATE GUANYL TRANSFERASE"/>
    <property type="match status" value="1"/>
</dbReference>
<evidence type="ECO:0000313" key="3">
    <source>
        <dbReference type="Proteomes" id="UP000830055"/>
    </source>
</evidence>
<reference evidence="2 3" key="1">
    <citation type="submission" date="2022-01" db="EMBL/GenBank/DDBJ databases">
        <title>Desulfofustis limnae sp. nov., a novel mesophilic sulfate-reducing bacterium isolated from marsh soil.</title>
        <authorList>
            <person name="Watanabe M."/>
            <person name="Takahashi A."/>
            <person name="Kojima H."/>
            <person name="Fukui M."/>
        </authorList>
    </citation>
    <scope>NUCLEOTIDE SEQUENCE [LARGE SCALE GENOMIC DNA]</scope>
    <source>
        <strain evidence="2 3">PPLL</strain>
    </source>
</reference>
<dbReference type="SUPFAM" id="SSF53448">
    <property type="entry name" value="Nucleotide-diphospho-sugar transferases"/>
    <property type="match status" value="1"/>
</dbReference>
<dbReference type="Gene3D" id="3.90.550.10">
    <property type="entry name" value="Spore Coat Polysaccharide Biosynthesis Protein SpsA, Chain A"/>
    <property type="match status" value="1"/>
</dbReference>
<organism evidence="2 3">
    <name type="scientific">Desulfofustis limnaeus</name>
    <dbReference type="NCBI Taxonomy" id="2740163"/>
    <lineage>
        <taxon>Bacteria</taxon>
        <taxon>Pseudomonadati</taxon>
        <taxon>Thermodesulfobacteriota</taxon>
        <taxon>Desulfobulbia</taxon>
        <taxon>Desulfobulbales</taxon>
        <taxon>Desulfocapsaceae</taxon>
        <taxon>Desulfofustis</taxon>
    </lineage>
</organism>
<protein>
    <submittedName>
        <fullName evidence="2">Mannose-1-phosphate guanylyltransferase</fullName>
    </submittedName>
</protein>
<evidence type="ECO:0000313" key="2">
    <source>
        <dbReference type="EMBL" id="BDD86835.1"/>
    </source>
</evidence>
<dbReference type="InterPro" id="IPR050486">
    <property type="entry name" value="Mannose-1P_guanyltransferase"/>
</dbReference>
<dbReference type="EMBL" id="AP025516">
    <property type="protein sequence ID" value="BDD86835.1"/>
    <property type="molecule type" value="Genomic_DNA"/>
</dbReference>
<feature type="domain" description="Nucleotidyl transferase" evidence="1">
    <location>
        <begin position="3"/>
        <end position="222"/>
    </location>
</feature>
<dbReference type="Proteomes" id="UP000830055">
    <property type="component" value="Chromosome"/>
</dbReference>
<keyword evidence="2" id="KW-0808">Transferase</keyword>
<name>A0ABN6M4M8_9BACT</name>
<dbReference type="InterPro" id="IPR029044">
    <property type="entry name" value="Nucleotide-diphossugar_trans"/>
</dbReference>
<evidence type="ECO:0000259" key="1">
    <source>
        <dbReference type="Pfam" id="PF00483"/>
    </source>
</evidence>
<dbReference type="GO" id="GO:0016779">
    <property type="term" value="F:nucleotidyltransferase activity"/>
    <property type="evidence" value="ECO:0007669"/>
    <property type="project" value="UniProtKB-KW"/>
</dbReference>
<dbReference type="Pfam" id="PF00483">
    <property type="entry name" value="NTP_transferase"/>
    <property type="match status" value="1"/>
</dbReference>
<accession>A0ABN6M4M8</accession>
<keyword evidence="2" id="KW-0548">Nucleotidyltransferase</keyword>
<gene>
    <name evidence="2" type="ORF">DPPLL_12000</name>
</gene>
<sequence length="312" mass="33440">MQAMILAAGYGTRLRPYTLIRPKPLFPVLNRPLLPATIERLRNSGCRRIIVNCHHLAGQIGAALAGLAGVELQEEPAILGTGGSLAQVLDRIDPGAPLLVCNGDIYHTVDVAALYRQHCAGGLRITMALHHYPRFSKVLVRDGLVTAFDAPAGSAGTCAYTGIQVIDPQVLRTMDERRPYCIIDHYRQLLAGGEAIGAAVVAAPNWSDIGTVADYLGLHGDLLSGRKEVWPELQRHTSSSFVVDDQAVVAAGCRFNDWVCIGKARIGPGARISRSVLWDGAEVPPHTVVEDRLVVAVSEAVVGTARPSIEVL</sequence>